<proteinExistence type="predicted"/>
<organism evidence="1 2">
    <name type="scientific">Falsiroseomonas selenitidurans</name>
    <dbReference type="NCBI Taxonomy" id="2716335"/>
    <lineage>
        <taxon>Bacteria</taxon>
        <taxon>Pseudomonadati</taxon>
        <taxon>Pseudomonadota</taxon>
        <taxon>Alphaproteobacteria</taxon>
        <taxon>Acetobacterales</taxon>
        <taxon>Roseomonadaceae</taxon>
        <taxon>Falsiroseomonas</taxon>
    </lineage>
</organism>
<protein>
    <submittedName>
        <fullName evidence="1">Uncharacterized protein</fullName>
    </submittedName>
</protein>
<dbReference type="Proteomes" id="UP000787635">
    <property type="component" value="Unassembled WGS sequence"/>
</dbReference>
<accession>A0ABX1DZB1</accession>
<evidence type="ECO:0000313" key="1">
    <source>
        <dbReference type="EMBL" id="NKC30186.1"/>
    </source>
</evidence>
<sequence>MTPRRLHDALRDAPVPSATLLRQAFALLHPEAEPARAARFEQLLEAAAWWDAARLVVPDGFRVCLSEQASPGGWCALGVGVSAGIRQWVHHGRARTVPTAMCIAALAALDAEAAG</sequence>
<comment type="caution">
    <text evidence="1">The sequence shown here is derived from an EMBL/GenBank/DDBJ whole genome shotgun (WGS) entry which is preliminary data.</text>
</comment>
<evidence type="ECO:0000313" key="2">
    <source>
        <dbReference type="Proteomes" id="UP000787635"/>
    </source>
</evidence>
<name>A0ABX1DZB1_9PROT</name>
<gene>
    <name evidence="1" type="ORF">HEQ75_04885</name>
</gene>
<reference evidence="1 2" key="1">
    <citation type="submission" date="2020-03" db="EMBL/GenBank/DDBJ databases">
        <title>Roseomonas selenitidurans sp. nov. isolated from urban soil.</title>
        <authorList>
            <person name="Liu H."/>
        </authorList>
    </citation>
    <scope>NUCLEOTIDE SEQUENCE [LARGE SCALE GENOMIC DNA]</scope>
    <source>
        <strain evidence="1 2">BU-1</strain>
    </source>
</reference>
<keyword evidence="2" id="KW-1185">Reference proteome</keyword>
<dbReference type="EMBL" id="JAAVNE010000005">
    <property type="protein sequence ID" value="NKC30186.1"/>
    <property type="molecule type" value="Genomic_DNA"/>
</dbReference>
<dbReference type="RefSeq" id="WP_168027807.1">
    <property type="nucleotide sequence ID" value="NZ_JAAVNE010000005.1"/>
</dbReference>